<dbReference type="eggNOG" id="ENOG502RT4B">
    <property type="taxonomic scope" value="Eukaryota"/>
</dbReference>
<evidence type="ECO:0000256" key="1">
    <source>
        <dbReference type="SAM" id="MobiDB-lite"/>
    </source>
</evidence>
<feature type="transmembrane region" description="Helical" evidence="2">
    <location>
        <begin position="247"/>
        <end position="273"/>
    </location>
</feature>
<proteinExistence type="predicted"/>
<evidence type="ECO:0008006" key="6">
    <source>
        <dbReference type="Google" id="ProtNLM"/>
    </source>
</evidence>
<feature type="compositionally biased region" description="Polar residues" evidence="1">
    <location>
        <begin position="388"/>
        <end position="405"/>
    </location>
</feature>
<keyword evidence="2" id="KW-0812">Transmembrane</keyword>
<gene>
    <name evidence="4" type="ORF">HMPREF1541_07790</name>
</gene>
<keyword evidence="5" id="KW-1185">Reference proteome</keyword>
<feature type="transmembrane region" description="Helical" evidence="2">
    <location>
        <begin position="293"/>
        <end position="314"/>
    </location>
</feature>
<dbReference type="EMBL" id="KB822723">
    <property type="protein sequence ID" value="ETN38166.1"/>
    <property type="molecule type" value="Genomic_DNA"/>
</dbReference>
<keyword evidence="2" id="KW-0472">Membrane</keyword>
<evidence type="ECO:0000256" key="2">
    <source>
        <dbReference type="SAM" id="Phobius"/>
    </source>
</evidence>
<dbReference type="AlphaFoldDB" id="W2RNR0"/>
<name>W2RNR0_CYPE1</name>
<keyword evidence="3" id="KW-0732">Signal</keyword>
<dbReference type="OrthoDB" id="19261at2759"/>
<dbReference type="VEuPathDB" id="FungiDB:HMPREF1541_07790"/>
<evidence type="ECO:0000313" key="4">
    <source>
        <dbReference type="EMBL" id="ETN38166.1"/>
    </source>
</evidence>
<dbReference type="HOGENOM" id="CLU_634619_0_0_1"/>
<feature type="chain" id="PRO_5004823748" description="Cytochrome b561 domain-containing protein" evidence="3">
    <location>
        <begin position="34"/>
        <end position="432"/>
    </location>
</feature>
<dbReference type="PANTHER" id="PTHR47797">
    <property type="entry name" value="DEHYDROGENASE, PUTATIVE (AFU_ORTHOLOGUE AFUA_8G05805)-RELATED"/>
    <property type="match status" value="1"/>
</dbReference>
<accession>W2RNR0</accession>
<feature type="compositionally biased region" description="Low complexity" evidence="1">
    <location>
        <begin position="368"/>
        <end position="381"/>
    </location>
</feature>
<feature type="signal peptide" evidence="3">
    <location>
        <begin position="1"/>
        <end position="33"/>
    </location>
</feature>
<dbReference type="PANTHER" id="PTHR47797:SF1">
    <property type="entry name" value="CYTOCHROME B561 DOMAIN-CONTAINING PROTEIN-RELATED"/>
    <property type="match status" value="1"/>
</dbReference>
<dbReference type="GeneID" id="19975129"/>
<dbReference type="RefSeq" id="XP_008720335.1">
    <property type="nucleotide sequence ID" value="XM_008722113.1"/>
</dbReference>
<reference evidence="4 5" key="1">
    <citation type="submission" date="2013-03" db="EMBL/GenBank/DDBJ databases">
        <title>The Genome Sequence of Phialophora europaea CBS 101466.</title>
        <authorList>
            <consortium name="The Broad Institute Genomics Platform"/>
            <person name="Cuomo C."/>
            <person name="de Hoog S."/>
            <person name="Gorbushina A."/>
            <person name="Walker B."/>
            <person name="Young S.K."/>
            <person name="Zeng Q."/>
            <person name="Gargeya S."/>
            <person name="Fitzgerald M."/>
            <person name="Haas B."/>
            <person name="Abouelleil A."/>
            <person name="Allen A.W."/>
            <person name="Alvarado L."/>
            <person name="Arachchi H.M."/>
            <person name="Berlin A.M."/>
            <person name="Chapman S.B."/>
            <person name="Gainer-Dewar J."/>
            <person name="Goldberg J."/>
            <person name="Griggs A."/>
            <person name="Gujja S."/>
            <person name="Hansen M."/>
            <person name="Howarth C."/>
            <person name="Imamovic A."/>
            <person name="Ireland A."/>
            <person name="Larimer J."/>
            <person name="McCowan C."/>
            <person name="Murphy C."/>
            <person name="Pearson M."/>
            <person name="Poon T.W."/>
            <person name="Priest M."/>
            <person name="Roberts A."/>
            <person name="Saif S."/>
            <person name="Shea T."/>
            <person name="Sisk P."/>
            <person name="Sykes S."/>
            <person name="Wortman J."/>
            <person name="Nusbaum C."/>
            <person name="Birren B."/>
        </authorList>
    </citation>
    <scope>NUCLEOTIDE SEQUENCE [LARGE SCALE GENOMIC DNA]</scope>
    <source>
        <strain evidence="4 5">CBS 101466</strain>
    </source>
</reference>
<protein>
    <recommendedName>
        <fullName evidence="6">Cytochrome b561 domain-containing protein</fullName>
    </recommendedName>
</protein>
<organism evidence="4 5">
    <name type="scientific">Cyphellophora europaea (strain CBS 101466)</name>
    <name type="common">Phialophora europaea</name>
    <dbReference type="NCBI Taxonomy" id="1220924"/>
    <lineage>
        <taxon>Eukaryota</taxon>
        <taxon>Fungi</taxon>
        <taxon>Dikarya</taxon>
        <taxon>Ascomycota</taxon>
        <taxon>Pezizomycotina</taxon>
        <taxon>Eurotiomycetes</taxon>
        <taxon>Chaetothyriomycetidae</taxon>
        <taxon>Chaetothyriales</taxon>
        <taxon>Cyphellophoraceae</taxon>
        <taxon>Cyphellophora</taxon>
    </lineage>
</organism>
<feature type="transmembrane region" description="Helical" evidence="2">
    <location>
        <begin position="149"/>
        <end position="169"/>
    </location>
</feature>
<evidence type="ECO:0000256" key="3">
    <source>
        <dbReference type="SAM" id="SignalP"/>
    </source>
</evidence>
<dbReference type="InParanoid" id="W2RNR0"/>
<dbReference type="Gene3D" id="1.20.120.1770">
    <property type="match status" value="1"/>
</dbReference>
<dbReference type="CDD" id="cd08760">
    <property type="entry name" value="Cyt_b561_FRRS1_like"/>
    <property type="match status" value="1"/>
</dbReference>
<feature type="region of interest" description="Disordered" evidence="1">
    <location>
        <begin position="362"/>
        <end position="432"/>
    </location>
</feature>
<evidence type="ECO:0000313" key="5">
    <source>
        <dbReference type="Proteomes" id="UP000030752"/>
    </source>
</evidence>
<feature type="transmembrane region" description="Helical" evidence="2">
    <location>
        <begin position="212"/>
        <end position="235"/>
    </location>
</feature>
<feature type="compositionally biased region" description="Low complexity" evidence="1">
    <location>
        <begin position="411"/>
        <end position="421"/>
    </location>
</feature>
<feature type="transmembrane region" description="Helical" evidence="2">
    <location>
        <begin position="181"/>
        <end position="200"/>
    </location>
</feature>
<sequence>MAPMTRQRFLRSVVCGAQHRLLVLALVTVPAAAIPPGIVVTSSASTTYTSGDVIAPNATALGAPTSTFSNAPTNIGAGGQGGMAPNGGVGPGVAGPGGAAGGQWPGAGGAGDATGGQWPGAGSVGAGAGGWRKPDWVDTAPKVRIAHTVFGITAVMFFFPVGGIVLRVWEHDYSPWVHATVQMVGYFMYLCATAMGVWMGSVQGKLVGFHPIMGLTILAFLTVQPFTELVNHFLCSRDPEIWAKIKFIGYAHIWIGRFLIVAGLIHGGLGFVYSAKLDRDLPMRPGPWPLGVHVTYGVVAGLVLVVYVYFCGVITQIRNIRRMSVSTGAHGDGRVVERQNSETAQGLNFRLEEHAFSDVKTMVRKASESAQGSQEAAGASAPPMAHGGSSQVSESTAVGEATSTLVPVAGSKSTPSPSRMSSVKRIFRSDAL</sequence>
<keyword evidence="2" id="KW-1133">Transmembrane helix</keyword>
<dbReference type="Proteomes" id="UP000030752">
    <property type="component" value="Unassembled WGS sequence"/>
</dbReference>